<feature type="compositionally biased region" description="Low complexity" evidence="10">
    <location>
        <begin position="1"/>
        <end position="17"/>
    </location>
</feature>
<dbReference type="GO" id="GO:0006886">
    <property type="term" value="P:intracellular protein transport"/>
    <property type="evidence" value="ECO:0007669"/>
    <property type="project" value="InterPro"/>
</dbReference>
<proteinExistence type="predicted"/>
<feature type="domain" description="C2" evidence="11">
    <location>
        <begin position="771"/>
        <end position="894"/>
    </location>
</feature>
<dbReference type="GO" id="GO:0008270">
    <property type="term" value="F:zinc ion binding"/>
    <property type="evidence" value="ECO:0007669"/>
    <property type="project" value="UniProtKB-KW"/>
</dbReference>
<dbReference type="Proteomes" id="UP000694724">
    <property type="component" value="Unplaced"/>
</dbReference>
<feature type="compositionally biased region" description="Polar residues" evidence="10">
    <location>
        <begin position="198"/>
        <end position="207"/>
    </location>
</feature>
<accession>A0A8D1DQN1</accession>
<dbReference type="PANTHER" id="PTHR12157">
    <property type="entry name" value="REGULATING SYNAPTIC MEMBRANE EXOCYTOSIS PROTEIN"/>
    <property type="match status" value="1"/>
</dbReference>
<dbReference type="InterPro" id="IPR000008">
    <property type="entry name" value="C2_dom"/>
</dbReference>
<evidence type="ECO:0000256" key="2">
    <source>
        <dbReference type="ARBA" id="ARBA00022723"/>
    </source>
</evidence>
<dbReference type="FunFam" id="3.30.40.10:FF:000546">
    <property type="entry name" value="Regulating synaptic membrane exocytosis 1"/>
    <property type="match status" value="1"/>
</dbReference>
<dbReference type="Ensembl" id="ENSSSCT00050029692.1">
    <property type="protein sequence ID" value="ENSSSCP00050012334.1"/>
    <property type="gene ID" value="ENSSSCG00050022006.1"/>
</dbReference>
<dbReference type="Ensembl" id="ENSSSCT00025002071.1">
    <property type="protein sequence ID" value="ENSSSCP00025000669.1"/>
    <property type="gene ID" value="ENSSSCG00025001631.1"/>
</dbReference>
<evidence type="ECO:0000259" key="14">
    <source>
        <dbReference type="PROSITE" id="PS50916"/>
    </source>
</evidence>
<evidence type="ECO:0000259" key="11">
    <source>
        <dbReference type="PROSITE" id="PS50004"/>
    </source>
</evidence>
<feature type="compositionally biased region" description="Basic and acidic residues" evidence="10">
    <location>
        <begin position="331"/>
        <end position="342"/>
    </location>
</feature>
<feature type="compositionally biased region" description="Acidic residues" evidence="10">
    <location>
        <begin position="571"/>
        <end position="580"/>
    </location>
</feature>
<evidence type="ECO:0008006" key="17">
    <source>
        <dbReference type="Google" id="ProtNLM"/>
    </source>
</evidence>
<feature type="compositionally biased region" description="Polar residues" evidence="10">
    <location>
        <begin position="251"/>
        <end position="261"/>
    </location>
</feature>
<dbReference type="SUPFAM" id="SSF50156">
    <property type="entry name" value="PDZ domain-like"/>
    <property type="match status" value="1"/>
</dbReference>
<evidence type="ECO:0000259" key="13">
    <source>
        <dbReference type="PROSITE" id="PS50178"/>
    </source>
</evidence>
<dbReference type="Pfam" id="PF00595">
    <property type="entry name" value="PDZ"/>
    <property type="match status" value="1"/>
</dbReference>
<dbReference type="Pfam" id="PF22601">
    <property type="entry name" value="RIM2a_ZnF"/>
    <property type="match status" value="1"/>
</dbReference>
<feature type="region of interest" description="Disordered" evidence="10">
    <location>
        <begin position="198"/>
        <end position="580"/>
    </location>
</feature>
<feature type="compositionally biased region" description="Basic and acidic residues" evidence="10">
    <location>
        <begin position="423"/>
        <end position="447"/>
    </location>
</feature>
<keyword evidence="3" id="KW-0677">Repeat</keyword>
<feature type="compositionally biased region" description="Basic and acidic residues" evidence="10">
    <location>
        <begin position="286"/>
        <end position="300"/>
    </location>
</feature>
<dbReference type="Proteomes" id="UP000694727">
    <property type="component" value="Unplaced"/>
</dbReference>
<dbReference type="Proteomes" id="UP000694722">
    <property type="component" value="Unplaced"/>
</dbReference>
<evidence type="ECO:0000256" key="9">
    <source>
        <dbReference type="PROSITE-ProRule" id="PRU00091"/>
    </source>
</evidence>
<keyword evidence="7" id="KW-0770">Synapse</keyword>
<dbReference type="SUPFAM" id="SSF49562">
    <property type="entry name" value="C2 domain (Calcium/lipid-binding domain, CaLB)"/>
    <property type="match status" value="2"/>
</dbReference>
<keyword evidence="2" id="KW-0479">Metal-binding</keyword>
<dbReference type="Ensembl" id="ENSSSCT00055042814.1">
    <property type="protein sequence ID" value="ENSSSCP00055034069.1"/>
    <property type="gene ID" value="ENSSSCG00055021775.1"/>
</dbReference>
<evidence type="ECO:0000259" key="12">
    <source>
        <dbReference type="PROSITE" id="PS50106"/>
    </source>
</evidence>
<evidence type="ECO:0000313" key="15">
    <source>
        <dbReference type="Ensembl" id="ENSSSCP00040011122.1"/>
    </source>
</evidence>
<dbReference type="SUPFAM" id="SSF57903">
    <property type="entry name" value="FYVE/PHD zinc finger"/>
    <property type="match status" value="1"/>
</dbReference>
<dbReference type="InterPro" id="IPR010911">
    <property type="entry name" value="Rab_BD"/>
</dbReference>
<dbReference type="FunFam" id="2.60.40.150:FF:000003">
    <property type="entry name" value="Regulating synaptic membrane exocytosis protein 2"/>
    <property type="match status" value="1"/>
</dbReference>
<feature type="compositionally biased region" description="Basic and acidic residues" evidence="10">
    <location>
        <begin position="1057"/>
        <end position="1101"/>
    </location>
</feature>
<feature type="compositionally biased region" description="Polar residues" evidence="10">
    <location>
        <begin position="1131"/>
        <end position="1141"/>
    </location>
</feature>
<dbReference type="InterPro" id="IPR036034">
    <property type="entry name" value="PDZ_sf"/>
</dbReference>
<keyword evidence="5" id="KW-0221">Differentiation</keyword>
<name>A0A8D1DQN1_PIG</name>
<feature type="domain" description="RabBD" evidence="14">
    <location>
        <begin position="26"/>
        <end position="198"/>
    </location>
</feature>
<dbReference type="InterPro" id="IPR017455">
    <property type="entry name" value="Znf_FYVE-rel"/>
</dbReference>
<dbReference type="PROSITE" id="PS50004">
    <property type="entry name" value="C2"/>
    <property type="match status" value="2"/>
</dbReference>
<evidence type="ECO:0000256" key="8">
    <source>
        <dbReference type="ARBA" id="ARBA00034103"/>
    </source>
</evidence>
<dbReference type="PANTHER" id="PTHR12157:SF15">
    <property type="entry name" value="REGULATING SYNAPTIC MEMBRANE EXOCYTOSIS PROTEIN 2"/>
    <property type="match status" value="1"/>
</dbReference>
<dbReference type="InterPro" id="IPR054386">
    <property type="entry name" value="RIM_Znf"/>
</dbReference>
<dbReference type="CDD" id="cd04028">
    <property type="entry name" value="C2B_RIM1alpha"/>
    <property type="match status" value="1"/>
</dbReference>
<dbReference type="InterPro" id="IPR035892">
    <property type="entry name" value="C2_domain_sf"/>
</dbReference>
<protein>
    <recommendedName>
        <fullName evidence="17">Regulating synaptic membrane exocytosis protein 2</fullName>
    </recommendedName>
</protein>
<dbReference type="GO" id="GO:0030154">
    <property type="term" value="P:cell differentiation"/>
    <property type="evidence" value="ECO:0007669"/>
    <property type="project" value="UniProtKB-KW"/>
</dbReference>
<comment type="subcellular location">
    <subcellularLocation>
        <location evidence="8">Synapse</location>
    </subcellularLocation>
</comment>
<dbReference type="InterPro" id="IPR001478">
    <property type="entry name" value="PDZ"/>
</dbReference>
<feature type="domain" description="FYVE-type" evidence="13">
    <location>
        <begin position="126"/>
        <end position="186"/>
    </location>
</feature>
<feature type="region of interest" description="Disordered" evidence="10">
    <location>
        <begin position="45"/>
        <end position="72"/>
    </location>
</feature>
<keyword evidence="4 9" id="KW-0863">Zinc-finger</keyword>
<dbReference type="InterPro" id="IPR013083">
    <property type="entry name" value="Znf_RING/FYVE/PHD"/>
</dbReference>
<feature type="compositionally biased region" description="Polar residues" evidence="10">
    <location>
        <begin position="523"/>
        <end position="534"/>
    </location>
</feature>
<dbReference type="PROSITE" id="PS50916">
    <property type="entry name" value="RABBD"/>
    <property type="match status" value="1"/>
</dbReference>
<dbReference type="CDD" id="cd06714">
    <property type="entry name" value="PDZ_RIM-like"/>
    <property type="match status" value="1"/>
</dbReference>
<dbReference type="Gene3D" id="2.60.40.150">
    <property type="entry name" value="C2 domain"/>
    <property type="match status" value="2"/>
</dbReference>
<dbReference type="Pfam" id="PF00168">
    <property type="entry name" value="C2"/>
    <property type="match status" value="2"/>
</dbReference>
<dbReference type="Proteomes" id="UP000694571">
    <property type="component" value="Unplaced"/>
</dbReference>
<feature type="compositionally biased region" description="Basic residues" evidence="10">
    <location>
        <begin position="541"/>
        <end position="550"/>
    </location>
</feature>
<feature type="domain" description="C2" evidence="11">
    <location>
        <begin position="1245"/>
        <end position="1363"/>
    </location>
</feature>
<feature type="region of interest" description="Disordered" evidence="10">
    <location>
        <begin position="992"/>
        <end position="1020"/>
    </location>
</feature>
<dbReference type="GO" id="GO:0016020">
    <property type="term" value="C:membrane"/>
    <property type="evidence" value="ECO:0007669"/>
    <property type="project" value="InterPro"/>
</dbReference>
<organism evidence="15 16">
    <name type="scientific">Sus scrofa</name>
    <name type="common">Pig</name>
    <dbReference type="NCBI Taxonomy" id="9823"/>
    <lineage>
        <taxon>Eukaryota</taxon>
        <taxon>Metazoa</taxon>
        <taxon>Chordata</taxon>
        <taxon>Craniata</taxon>
        <taxon>Vertebrata</taxon>
        <taxon>Euteleostomi</taxon>
        <taxon>Mammalia</taxon>
        <taxon>Eutheria</taxon>
        <taxon>Laurasiatheria</taxon>
        <taxon>Artiodactyla</taxon>
        <taxon>Suina</taxon>
        <taxon>Suidae</taxon>
        <taxon>Sus</taxon>
    </lineage>
</organism>
<dbReference type="PROSITE" id="PS50178">
    <property type="entry name" value="ZF_FYVE"/>
    <property type="match status" value="1"/>
</dbReference>
<feature type="compositionally biased region" description="Basic and acidic residues" evidence="10">
    <location>
        <begin position="488"/>
        <end position="505"/>
    </location>
</feature>
<dbReference type="GO" id="GO:0045202">
    <property type="term" value="C:synapse"/>
    <property type="evidence" value="ECO:0007669"/>
    <property type="project" value="UniProtKB-SubCell"/>
</dbReference>
<dbReference type="GO" id="GO:0031267">
    <property type="term" value="F:small GTPase binding"/>
    <property type="evidence" value="ECO:0007669"/>
    <property type="project" value="InterPro"/>
</dbReference>
<reference evidence="15" key="1">
    <citation type="submission" date="2025-05" db="UniProtKB">
        <authorList>
            <consortium name="Ensembl"/>
        </authorList>
    </citation>
    <scope>IDENTIFICATION</scope>
</reference>
<evidence type="ECO:0000256" key="7">
    <source>
        <dbReference type="ARBA" id="ARBA00023018"/>
    </source>
</evidence>
<dbReference type="Ensembl" id="ENSSSCT00040026283.1">
    <property type="protein sequence ID" value="ENSSSCP00040011122.1"/>
    <property type="gene ID" value="ENSSSCG00040019449.1"/>
</dbReference>
<evidence type="ECO:0000256" key="5">
    <source>
        <dbReference type="ARBA" id="ARBA00022782"/>
    </source>
</evidence>
<feature type="region of interest" description="Disordered" evidence="10">
    <location>
        <begin position="905"/>
        <end position="939"/>
    </location>
</feature>
<feature type="compositionally biased region" description="Basic and acidic residues" evidence="10">
    <location>
        <begin position="361"/>
        <end position="379"/>
    </location>
</feature>
<dbReference type="GO" id="GO:0006887">
    <property type="term" value="P:exocytosis"/>
    <property type="evidence" value="ECO:0007669"/>
    <property type="project" value="InterPro"/>
</dbReference>
<feature type="compositionally biased region" description="Polar residues" evidence="10">
    <location>
        <begin position="464"/>
        <end position="476"/>
    </location>
</feature>
<keyword evidence="1" id="KW-0597">Phosphoprotein</keyword>
<feature type="region of interest" description="Disordered" evidence="10">
    <location>
        <begin position="1056"/>
        <end position="1176"/>
    </location>
</feature>
<feature type="domain" description="PDZ" evidence="12">
    <location>
        <begin position="634"/>
        <end position="720"/>
    </location>
</feature>
<feature type="region of interest" description="Disordered" evidence="10">
    <location>
        <begin position="728"/>
        <end position="759"/>
    </location>
</feature>
<dbReference type="Gene3D" id="2.30.42.10">
    <property type="match status" value="1"/>
</dbReference>
<feature type="compositionally biased region" description="Basic and acidic residues" evidence="10">
    <location>
        <begin position="395"/>
        <end position="414"/>
    </location>
</feature>
<dbReference type="Gene3D" id="3.30.40.10">
    <property type="entry name" value="Zinc/RING finger domain, C3HC4 (zinc finger)"/>
    <property type="match status" value="1"/>
</dbReference>
<evidence type="ECO:0000256" key="1">
    <source>
        <dbReference type="ARBA" id="ARBA00022553"/>
    </source>
</evidence>
<dbReference type="FunFam" id="2.30.42.10:FF:000003">
    <property type="entry name" value="Regulating synaptic membrane exocytosis protein 1, putative"/>
    <property type="match status" value="1"/>
</dbReference>
<feature type="compositionally biased region" description="Basic and acidic residues" evidence="10">
    <location>
        <begin position="214"/>
        <end position="229"/>
    </location>
</feature>
<evidence type="ECO:0000256" key="4">
    <source>
        <dbReference type="ARBA" id="ARBA00022771"/>
    </source>
</evidence>
<dbReference type="CDD" id="cd04031">
    <property type="entry name" value="C2A_RIM1alpha"/>
    <property type="match status" value="1"/>
</dbReference>
<evidence type="ECO:0000256" key="10">
    <source>
        <dbReference type="SAM" id="MobiDB-lite"/>
    </source>
</evidence>
<dbReference type="InterPro" id="IPR011011">
    <property type="entry name" value="Znf_FYVE_PHD"/>
</dbReference>
<feature type="region of interest" description="Disordered" evidence="10">
    <location>
        <begin position="1"/>
        <end position="32"/>
    </location>
</feature>
<dbReference type="Proteomes" id="UP000694570">
    <property type="component" value="Unplaced"/>
</dbReference>
<dbReference type="SMART" id="SM00228">
    <property type="entry name" value="PDZ"/>
    <property type="match status" value="1"/>
</dbReference>
<dbReference type="Ensembl" id="ENSSSCT00030000490.1">
    <property type="protein sequence ID" value="ENSSSCP00030000275.1"/>
    <property type="gene ID" value="ENSSSCG00030000329.1"/>
</dbReference>
<dbReference type="FunFam" id="2.60.40.150:FF:000001">
    <property type="entry name" value="Regulating synaptic membrane exocytosis 3, isoform CRA_a"/>
    <property type="match status" value="1"/>
</dbReference>
<keyword evidence="6" id="KW-0862">Zinc</keyword>
<sequence length="1399" mass="159271">MSAPVGPRGRPAPNPAASQTPLQPEMPDLSHLTEEERKIILAVMDRQKKEEEKEQSVLKVKEEHKPQPTQWFPFSGITELVNNVLQSQQKQQNEKEPQTKLHQQFEMYKEQVKKMGEESQQQQEQKGDAPTCGICHKTKFADGCGHNCSYCQTKFCARCGGRVSLRSNKEDKVVMWVCNLCRKQQEILTKSGAWFYNSGSNTPQQPDQKVVRGLRNEEAPQEKKAKLHEQAQFQGPPGDLSVPAVEKSRSHGLTRQDSIKNGSGAKHQIASDIASDRKRSPSVSRDQNRRYDQREEREEYSQYATSDSVMPRSPSDYADRRSQREPQFYEESDHINYRDSNRRSHRHSKEYIVDDEDVESRDEYERQRREEEYQARYRSDPNLARYPVKPQPYEEQMRIHAEVSRARHERRHSDVSLANAELEDSRISMLRMERPSRQRSVSERRAAMENQRSYSMERTREAQGPSSYPQRTTNHSPPTPRRSPIPVDRPDMRRTDSLRKQHHLDPSSAVRKTKREKMETMLRNDSLSSDQSESVRPPPPKPHKSKKGGKMRQVSLSSSEEELASTPEYTSCDDVEIESESVSEKGDMDYNWLDHTSWHSSEASPMSLHPVTWQPSKDGDRLIGRILLNKRLKDGSVSRDSGAMLGLKVVGGKMTESGRLCAFITKVKKGSLADTVGHLRPGDEVLEWNGRLLQGATFEEVYNIILESKPEPQVELVVSRPIGDIPRIPDSTHAQLESSSSSFESQKMDRPSISVTSPMSPGMLRDVPQFLSGQLSIKLWFDKVGHQLIVTILGAKDLPSREDGRPRNPYVKIYFLPDRSDKNKRRTKTVKKTLEPKWNQTFIYSPVHRREFRERMLEITLWDQARVREEESEFLGEILIELETALLDDEPHWYKLQTHDVSSLPLPHPSPYMPRRQLHGESPTRRLQRSKRISDSEVSDYDCDDGIGVVSDYRHNGRDLQSSTLSVPEQVMSSNHCSPSGSPHRVDVIGRTRSWSPSVPPPQSRNVEQGLRGTRSTTGHYNTISRMDRHRVMDDHYSPDRDSHFLTLPRSRYSQTIEHHHRDGRDCEAADRQPYHRSRSTEQRPLLERTTTRSRSTERPDTNLMRSMPSLMTGRSAPPSPALSRSHPRTGSVQTSPSSTPVAGRRGRQLPQLPPKGTLERKAGGKKLRSTVQRSTETGLAVEMRNWMTRQASRESTDGSMNSYSSEGNLIFPGVRLASDSQFSDFLDGLGPAQLVGRQTLATPAMGDIQVGMMDKKGQLEVEIIRARGLVVKPGSKTLPAPYVKVYLLDNGVCIAKKKTKVARKTLEPLYQQLLSFEESPQGKVLQIIVWGDYGRMDHKSFMGVAQILLDELELSNMVIGWFKLFPPSSLVDPTLAPLTRRASQSSLESSTGPSYSRS</sequence>
<evidence type="ECO:0000313" key="16">
    <source>
        <dbReference type="Proteomes" id="UP000694722"/>
    </source>
</evidence>
<evidence type="ECO:0000256" key="6">
    <source>
        <dbReference type="ARBA" id="ARBA00022833"/>
    </source>
</evidence>
<dbReference type="InterPro" id="IPR039032">
    <property type="entry name" value="Rim-like"/>
</dbReference>
<dbReference type="SMART" id="SM00239">
    <property type="entry name" value="C2"/>
    <property type="match status" value="2"/>
</dbReference>
<evidence type="ECO:0000256" key="3">
    <source>
        <dbReference type="ARBA" id="ARBA00022737"/>
    </source>
</evidence>
<dbReference type="PROSITE" id="PS50106">
    <property type="entry name" value="PDZ"/>
    <property type="match status" value="1"/>
</dbReference>
<feature type="compositionally biased region" description="Basic and acidic residues" evidence="10">
    <location>
        <begin position="45"/>
        <end position="66"/>
    </location>
</feature>